<proteinExistence type="predicted"/>
<reference evidence="1 2" key="1">
    <citation type="submission" date="2024-02" db="EMBL/GenBank/DDBJ databases">
        <title>Bacteria isolated from the canopy kelp, Nereocystis luetkeana.</title>
        <authorList>
            <person name="Pfister C.A."/>
            <person name="Younker I.T."/>
            <person name="Light S.H."/>
        </authorList>
    </citation>
    <scope>NUCLEOTIDE SEQUENCE [LARGE SCALE GENOMIC DNA]</scope>
    <source>
        <strain evidence="1 2">TI.4.07</strain>
    </source>
</reference>
<gene>
    <name evidence="1" type="ORF">V6242_14190</name>
</gene>
<evidence type="ECO:0000313" key="1">
    <source>
        <dbReference type="EMBL" id="MEL0614303.1"/>
    </source>
</evidence>
<keyword evidence="2" id="KW-1185">Reference proteome</keyword>
<name>A0ABU9G732_9GAMM</name>
<accession>A0ABU9G732</accession>
<comment type="caution">
    <text evidence="1">The sequence shown here is derived from an EMBL/GenBank/DDBJ whole genome shotgun (WGS) entry which is preliminary data.</text>
</comment>
<organism evidence="1 2">
    <name type="scientific">Marinomonas arenicola</name>
    <dbReference type="NCBI Taxonomy" id="569601"/>
    <lineage>
        <taxon>Bacteria</taxon>
        <taxon>Pseudomonadati</taxon>
        <taxon>Pseudomonadota</taxon>
        <taxon>Gammaproteobacteria</taxon>
        <taxon>Oceanospirillales</taxon>
        <taxon>Oceanospirillaceae</taxon>
        <taxon>Marinomonas</taxon>
    </lineage>
</organism>
<dbReference type="RefSeq" id="WP_341567830.1">
    <property type="nucleotide sequence ID" value="NZ_JBAKAR010000013.1"/>
</dbReference>
<protein>
    <submittedName>
        <fullName evidence="1">Uncharacterized protein</fullName>
    </submittedName>
</protein>
<sequence length="624" mass="69268">MPKDIVVSTYSSVISALAEAIDAYPPSPKSGLINIKCALSDLSHCLVANNAPDIVCERTRLGMLSVDNVISKQPIYDSKLAVALYEMADSLEQYTLAWALGEAYVGLTLSLFTEERFCWRLLAQKKSLARTLPCYLYEGRLSVSSPLDITDAMACLSAIGKVSFHLDEDLDSVGTGCFHLCTVQPLDWLRVRFANFTWRYSATDENEPKVAFLLSSYGATFLSEALPQRQRRALLASISESIRTHYYVEFSDYFSSIERGGKLVNGERLVPRSLSMLPIAVTAGQVARPVRIAGYHYLQIGADSDATSVAESKGDLASNKVCLGRDLLSSWLYVVDVGEQWWAFDQADFVGCFALQNTRFQQTDSGWKCYFETGIGASLHVNADLFLIEDGVFQCLNDTSLELFVINQDGRYVAVAIKSLHQEEGICAVSYQVGKRIKNIWLTAKSRRFIEPWLAEYLLPEVKRVPGGEHSAQKTGYYQVALKGGLLWIEANLVLDIVSTASHSLLGSFSTGEGERESALLYGMEYFNRIVLCQNEVVNRMVLLLDGCSLAFQAPLFTWCARLPDQVAMADVSHLSVLSNSDGLCVLGCNTAYENNFVINTNTISDFIHYLWPQHSLESVSNYD</sequence>
<evidence type="ECO:0000313" key="2">
    <source>
        <dbReference type="Proteomes" id="UP001379949"/>
    </source>
</evidence>
<dbReference type="Proteomes" id="UP001379949">
    <property type="component" value="Unassembled WGS sequence"/>
</dbReference>
<dbReference type="EMBL" id="JBAKAR010000013">
    <property type="protein sequence ID" value="MEL0614303.1"/>
    <property type="molecule type" value="Genomic_DNA"/>
</dbReference>